<dbReference type="InterPro" id="IPR011251">
    <property type="entry name" value="Luciferase-like_dom"/>
</dbReference>
<dbReference type="Proteomes" id="UP000696280">
    <property type="component" value="Unassembled WGS sequence"/>
</dbReference>
<dbReference type="Pfam" id="PF00296">
    <property type="entry name" value="Bac_luciferase"/>
    <property type="match status" value="2"/>
</dbReference>
<feature type="compositionally biased region" description="Gly residues" evidence="2">
    <location>
        <begin position="816"/>
        <end position="825"/>
    </location>
</feature>
<reference evidence="4" key="1">
    <citation type="submission" date="2021-07" db="EMBL/GenBank/DDBJ databases">
        <authorList>
            <person name="Durling M."/>
        </authorList>
    </citation>
    <scope>NUCLEOTIDE SEQUENCE</scope>
</reference>
<evidence type="ECO:0000259" key="3">
    <source>
        <dbReference type="Pfam" id="PF00296"/>
    </source>
</evidence>
<organism evidence="4 5">
    <name type="scientific">Hymenoscyphus fraxineus</name>
    <dbReference type="NCBI Taxonomy" id="746836"/>
    <lineage>
        <taxon>Eukaryota</taxon>
        <taxon>Fungi</taxon>
        <taxon>Dikarya</taxon>
        <taxon>Ascomycota</taxon>
        <taxon>Pezizomycotina</taxon>
        <taxon>Leotiomycetes</taxon>
        <taxon>Helotiales</taxon>
        <taxon>Helotiaceae</taxon>
        <taxon>Hymenoscyphus</taxon>
    </lineage>
</organism>
<dbReference type="InterPro" id="IPR036661">
    <property type="entry name" value="Luciferase-like_sf"/>
</dbReference>
<dbReference type="SUPFAM" id="SSF51679">
    <property type="entry name" value="Bacterial luciferase-like"/>
    <property type="match status" value="2"/>
</dbReference>
<evidence type="ECO:0000256" key="2">
    <source>
        <dbReference type="SAM" id="MobiDB-lite"/>
    </source>
</evidence>
<dbReference type="GO" id="GO:0004497">
    <property type="term" value="F:monooxygenase activity"/>
    <property type="evidence" value="ECO:0007669"/>
    <property type="project" value="InterPro"/>
</dbReference>
<dbReference type="OrthoDB" id="5561043at2759"/>
<dbReference type="GO" id="GO:0016705">
    <property type="term" value="F:oxidoreductase activity, acting on paired donors, with incorporation or reduction of molecular oxygen"/>
    <property type="evidence" value="ECO:0007669"/>
    <property type="project" value="InterPro"/>
</dbReference>
<comment type="similarity">
    <text evidence="1">Belongs to the NtaA/SnaA/DszA monooxygenase family.</text>
</comment>
<evidence type="ECO:0000313" key="5">
    <source>
        <dbReference type="Proteomes" id="UP000696280"/>
    </source>
</evidence>
<protein>
    <recommendedName>
        <fullName evidence="3">Luciferase-like domain-containing protein</fullName>
    </recommendedName>
</protein>
<dbReference type="InterPro" id="IPR051260">
    <property type="entry name" value="Diverse_substr_monoxygenases"/>
</dbReference>
<keyword evidence="5" id="KW-1185">Reference proteome</keyword>
<dbReference type="PANTHER" id="PTHR30011">
    <property type="entry name" value="ALKANESULFONATE MONOOXYGENASE-RELATED"/>
    <property type="match status" value="1"/>
</dbReference>
<feature type="domain" description="Luciferase-like" evidence="3">
    <location>
        <begin position="449"/>
        <end position="676"/>
    </location>
</feature>
<proteinExistence type="inferred from homology"/>
<accession>A0A9N9PVZ1</accession>
<name>A0A9N9PVZ1_9HELO</name>
<evidence type="ECO:0000313" key="4">
    <source>
        <dbReference type="EMBL" id="CAG8957740.1"/>
    </source>
</evidence>
<dbReference type="InterPro" id="IPR016215">
    <property type="entry name" value="NTA_MOA"/>
</dbReference>
<dbReference type="NCBIfam" id="TIGR03860">
    <property type="entry name" value="FMN_nitrolo"/>
    <property type="match status" value="2"/>
</dbReference>
<sequence length="825" mass="91575">MTTEENSKPKPADETKTKPKKWIMNAFAMFSPGHLSPGQWRHPADQAGDYTNLTYWTDLAKTLERGKFHGLFLADVLGVYDVYKGPGNTGPAVGSGSQFPIGDPFLLISAMASVTTSLSFAITSSTTYEHPYALARRFSSLDHLTNGRVGWNIVTSYLDSAAKAFGLTDQIPHDERYERAEEFLEVGYKLWEGSWKDDARVMDKARGVYSEVDGVRRVVHQGRFFRCEALHQLHASVQRTPFLLQAGASAAGKKFATKHSEAMFLPGIDPVKVRKEADDIRAQAVDQGRKATDIKIIAGILVIVDETDEKAQAKYESYLEYADLEGIAALFGGWTNHDLSKYGEDDDFKFTGHGAIQSMVNTWSTTIPGTNGIKWTRRRVLQELALGGAHPRAIGSPSTVADILQNWIDTAGVDGFNLAYAVSPGTFEDMIRWLWPELRRRGVFWEDLLISAMASVTTSLSFAITSSTTYEHPYALARRFSSLDHLTNGRVGWNIVTSYLDSAAKAFGLTDQIPHDERYERAEEFLEVGYKLWEGSWKDDARVMDKARGVYSEVDGVRRVVHQGRFFRCEALHQLHASVQRTPFLLQAGASAAGKKFATKHSEAMFLPGIDPVKVRKEADDIRAQAVDQGRKATDIKIIAGILVIVDETDEKAQAKYESYLEYADLEGIAALFGGWTNHDLSKYGEDDDFKFTGHGAIQSMVNTWSTTIPGTNGIKWTRRRVLQELALGGAHPRAIGSPSTVADILQNWIDTAGVDGFNLAYAVSPGTFEDMIRWLWPELRRRGVFWEEYENVGGSMRENFSGDGEGSGLRDGHPGRGFGWGEGV</sequence>
<dbReference type="AlphaFoldDB" id="A0A9N9PVZ1"/>
<evidence type="ECO:0000256" key="1">
    <source>
        <dbReference type="ARBA" id="ARBA00033748"/>
    </source>
</evidence>
<feature type="region of interest" description="Disordered" evidence="2">
    <location>
        <begin position="801"/>
        <end position="825"/>
    </location>
</feature>
<comment type="caution">
    <text evidence="4">The sequence shown here is derived from an EMBL/GenBank/DDBJ whole genome shotgun (WGS) entry which is preliminary data.</text>
</comment>
<gene>
    <name evidence="4" type="ORF">HYFRA_00000077</name>
</gene>
<dbReference type="Gene3D" id="3.20.20.30">
    <property type="entry name" value="Luciferase-like domain"/>
    <property type="match status" value="2"/>
</dbReference>
<dbReference type="EMBL" id="CAJVRL010000081">
    <property type="protein sequence ID" value="CAG8957740.1"/>
    <property type="molecule type" value="Genomic_DNA"/>
</dbReference>
<dbReference type="PANTHER" id="PTHR30011:SF41">
    <property type="entry name" value="XENOBIOTIC COMPOUND MONOOXYGENASE, DSZA FAMILY (AFU_ORTHOLOGUE AFUA_3G15040)"/>
    <property type="match status" value="1"/>
</dbReference>
<feature type="domain" description="Luciferase-like" evidence="3">
    <location>
        <begin position="45"/>
        <end position="334"/>
    </location>
</feature>